<organism evidence="1 2">
    <name type="scientific">Mycolicibacterium aubagnense</name>
    <dbReference type="NCBI Taxonomy" id="319707"/>
    <lineage>
        <taxon>Bacteria</taxon>
        <taxon>Bacillati</taxon>
        <taxon>Actinomycetota</taxon>
        <taxon>Actinomycetes</taxon>
        <taxon>Mycobacteriales</taxon>
        <taxon>Mycobacteriaceae</taxon>
        <taxon>Mycolicibacterium</taxon>
    </lineage>
</organism>
<proteinExistence type="predicted"/>
<reference evidence="1 2" key="1">
    <citation type="journal article" date="2019" name="Emerg. Microbes Infect.">
        <title>Comprehensive subspecies identification of 175 nontuberculous mycobacteria species based on 7547 genomic profiles.</title>
        <authorList>
            <person name="Matsumoto Y."/>
            <person name="Kinjo T."/>
            <person name="Motooka D."/>
            <person name="Nabeya D."/>
            <person name="Jung N."/>
            <person name="Uechi K."/>
            <person name="Horii T."/>
            <person name="Iida T."/>
            <person name="Fujita J."/>
            <person name="Nakamura S."/>
        </authorList>
    </citation>
    <scope>NUCLEOTIDE SEQUENCE [LARGE SCALE GENOMIC DNA]</scope>
    <source>
        <strain evidence="1 2">JCM 15296</strain>
    </source>
</reference>
<gene>
    <name evidence="1" type="ORF">MAUB_15830</name>
</gene>
<name>A0ABM7IAP5_9MYCO</name>
<protein>
    <submittedName>
        <fullName evidence="1">Uncharacterized protein</fullName>
    </submittedName>
</protein>
<accession>A0ABM7IAP5</accession>
<sequence>MVVLATLFAVAVDALLPHREPGLKIRRNSIWYDLLDGSLRPKNAQAVIVAVELKSGGTYYGSIVGYDSEPDQATAWLVLSEHSKIDPPFAFGAIDGTLESIERWQYVFIPFGDIRAMRARFSTEVK</sequence>
<dbReference type="EMBL" id="AP022577">
    <property type="protein sequence ID" value="BBX83710.1"/>
    <property type="molecule type" value="Genomic_DNA"/>
</dbReference>
<dbReference type="Proteomes" id="UP000465609">
    <property type="component" value="Chromosome"/>
</dbReference>
<evidence type="ECO:0000313" key="2">
    <source>
        <dbReference type="Proteomes" id="UP000465609"/>
    </source>
</evidence>
<evidence type="ECO:0000313" key="1">
    <source>
        <dbReference type="EMBL" id="BBX83710.1"/>
    </source>
</evidence>
<keyword evidence="2" id="KW-1185">Reference proteome</keyword>